<dbReference type="AlphaFoldDB" id="A0A9X2JLZ3"/>
<gene>
    <name evidence="1" type="ORF">LB941_04470</name>
</gene>
<keyword evidence="2" id="KW-1185">Reference proteome</keyword>
<dbReference type="EMBL" id="JAIULA010000006">
    <property type="protein sequence ID" value="MCP0886591.1"/>
    <property type="molecule type" value="Genomic_DNA"/>
</dbReference>
<comment type="caution">
    <text evidence="1">The sequence shown here is derived from an EMBL/GenBank/DDBJ whole genome shotgun (WGS) entry which is preliminary data.</text>
</comment>
<evidence type="ECO:0000313" key="2">
    <source>
        <dbReference type="Proteomes" id="UP001139006"/>
    </source>
</evidence>
<dbReference type="RefSeq" id="WP_253359822.1">
    <property type="nucleotide sequence ID" value="NZ_JAIULA010000006.1"/>
</dbReference>
<protein>
    <submittedName>
        <fullName evidence="1">Uncharacterized protein</fullName>
    </submittedName>
</protein>
<dbReference type="Proteomes" id="UP001139006">
    <property type="component" value="Unassembled WGS sequence"/>
</dbReference>
<proteinExistence type="predicted"/>
<accession>A0A9X2JLZ3</accession>
<name>A0A9X2JLZ3_9LACO</name>
<sequence length="72" mass="7807">MKKNNLPIIPLAFIAGAAVGNSIGSMLKHQKHGCNKNHCCHHHEPACCDKSSTITDEDPVYIRETQTSGHGL</sequence>
<reference evidence="1 2" key="1">
    <citation type="journal article" date="2023" name="Int. J. Syst. Evol. Microbiol.">
        <title>Ligilactobacillus ubinensis sp. nov., a novel species isolated from the wild ferment of a durian fruit (Durio zibethinus).</title>
        <authorList>
            <person name="Heng Y.C."/>
            <person name="Menon N."/>
            <person name="Chen B."/>
            <person name="Loo B.Z.L."/>
            <person name="Wong G.W.J."/>
            <person name="Lim A.C.H."/>
            <person name="Silvaraju S."/>
            <person name="Kittelmann S."/>
        </authorList>
    </citation>
    <scope>NUCLEOTIDE SEQUENCE [LARGE SCALE GENOMIC DNA]</scope>
    <source>
        <strain evidence="1 2">WILCCON 0076</strain>
    </source>
</reference>
<organism evidence="1 2">
    <name type="scientific">Ligilactobacillus ubinensis</name>
    <dbReference type="NCBI Taxonomy" id="2876789"/>
    <lineage>
        <taxon>Bacteria</taxon>
        <taxon>Bacillati</taxon>
        <taxon>Bacillota</taxon>
        <taxon>Bacilli</taxon>
        <taxon>Lactobacillales</taxon>
        <taxon>Lactobacillaceae</taxon>
        <taxon>Ligilactobacillus</taxon>
    </lineage>
</organism>
<evidence type="ECO:0000313" key="1">
    <source>
        <dbReference type="EMBL" id="MCP0886591.1"/>
    </source>
</evidence>